<organism evidence="5 6">
    <name type="scientific">Dunaliella salina</name>
    <name type="common">Green alga</name>
    <name type="synonym">Protococcus salinus</name>
    <dbReference type="NCBI Taxonomy" id="3046"/>
    <lineage>
        <taxon>Eukaryota</taxon>
        <taxon>Viridiplantae</taxon>
        <taxon>Chlorophyta</taxon>
        <taxon>core chlorophytes</taxon>
        <taxon>Chlorophyceae</taxon>
        <taxon>CS clade</taxon>
        <taxon>Chlamydomonadales</taxon>
        <taxon>Dunaliellaceae</taxon>
        <taxon>Dunaliella</taxon>
    </lineage>
</organism>
<comment type="caution">
    <text evidence="5">The sequence shown here is derived from an EMBL/GenBank/DDBJ whole genome shotgun (WGS) entry which is preliminary data.</text>
</comment>
<protein>
    <submittedName>
        <fullName evidence="5">Coiled-coil flagellar protein, move backward only 2</fullName>
    </submittedName>
</protein>
<proteinExistence type="predicted"/>
<feature type="coiled-coil region" evidence="2">
    <location>
        <begin position="40"/>
        <end position="102"/>
    </location>
</feature>
<evidence type="ECO:0000256" key="1">
    <source>
        <dbReference type="ARBA" id="ARBA00023054"/>
    </source>
</evidence>
<keyword evidence="1 2" id="KW-0175">Coiled coil</keyword>
<dbReference type="Proteomes" id="UP000815325">
    <property type="component" value="Unassembled WGS sequence"/>
</dbReference>
<feature type="coiled-coil region" evidence="2">
    <location>
        <begin position="128"/>
        <end position="204"/>
    </location>
</feature>
<dbReference type="EMBL" id="MU069699">
    <property type="protein sequence ID" value="KAF5835566.1"/>
    <property type="molecule type" value="Genomic_DNA"/>
</dbReference>
<keyword evidence="6" id="KW-1185">Reference proteome</keyword>
<evidence type="ECO:0000256" key="3">
    <source>
        <dbReference type="SAM" id="MobiDB-lite"/>
    </source>
</evidence>
<dbReference type="PANTHER" id="PTHR32083:SF34">
    <property type="entry name" value="COILED-COIL DOMAIN-CONTAINING PROTEIN 146"/>
    <property type="match status" value="1"/>
</dbReference>
<keyword evidence="5" id="KW-0282">Flagellum</keyword>
<gene>
    <name evidence="5" type="ORF">DUNSADRAFT_7219</name>
</gene>
<reference evidence="5" key="1">
    <citation type="submission" date="2017-08" db="EMBL/GenBank/DDBJ databases">
        <authorList>
            <person name="Polle J.E."/>
            <person name="Barry K."/>
            <person name="Cushman J."/>
            <person name="Schmutz J."/>
            <person name="Tran D."/>
            <person name="Hathwaick L.T."/>
            <person name="Yim W.C."/>
            <person name="Jenkins J."/>
            <person name="Mckie-Krisberg Z.M."/>
            <person name="Prochnik S."/>
            <person name="Lindquist E."/>
            <person name="Dockter R.B."/>
            <person name="Adam C."/>
            <person name="Molina H."/>
            <person name="Bunkerborg J."/>
            <person name="Jin E."/>
            <person name="Buchheim M."/>
            <person name="Magnuson J."/>
        </authorList>
    </citation>
    <scope>NUCLEOTIDE SEQUENCE</scope>
    <source>
        <strain evidence="5">CCAP 19/18</strain>
    </source>
</reference>
<name>A0ABQ7GLS7_DUNSA</name>
<sequence>MQAEIDELMRQRALERQALGKVEQLPEKAKRQSESTINMMKALQGQADAALNRLNEAEAAYKVANNHERELQEEYNRTLNTLDRQRVQVEAKERHADDIRKDVELASIEADKILADQVDLDLKIRNTLADARAEQDQLNRKMREKEVAMRQLKQAQAALQEATDMLPNLRFQVEQLQRDKAVLNAHMNQELKQTEELRRDLDIAMSDFLQEENVGKEKAAIFQLTFKQVALHEEELRGLKHDEASRASILADLSSQRDRVALSIAQKLAKVNLKDRLLGQSRSQHASAVMDRDTLRIELGKLGALFRAKQSGVDEQIAEVDKLNAIINSAEKDMLRLRKQYELVIEGRNYTGIMLMDRNDELCILYEKSNIQVSELERAVNATRKVVPHIPVLDGDVARLQQALLEARRESEVLSHALENPSNFGRWRLLEGKTPDKEELVAKIQHLEQRLNDRKEALLEKELILEEVTRLSDKLRAQASEGRSDTFELARHVSEHQSRLRAATRKIMATVSELSMYQATAMKLSAEREELIATVGVSRERFEQGLAPTEDAEREWFRLLREEATLADLAEQRVAEAKALDSKVFETTSTAEPRPNAYIPEEIGIPKPYGVFTPFKPSDPGSTMRHIRKPQPKEIVI</sequence>
<accession>A0ABQ7GLS7</accession>
<keyword evidence="5" id="KW-0966">Cell projection</keyword>
<feature type="coiled-coil region" evidence="2">
    <location>
        <begin position="313"/>
        <end position="340"/>
    </location>
</feature>
<evidence type="ECO:0000259" key="4">
    <source>
        <dbReference type="Pfam" id="PF21771"/>
    </source>
</evidence>
<feature type="coiled-coil region" evidence="2">
    <location>
        <begin position="397"/>
        <end position="461"/>
    </location>
</feature>
<keyword evidence="5" id="KW-0969">Cilium</keyword>
<evidence type="ECO:0000313" key="6">
    <source>
        <dbReference type="Proteomes" id="UP000815325"/>
    </source>
</evidence>
<feature type="domain" description="Cilia- and flagella-associated protein 58 central coiled coil" evidence="4">
    <location>
        <begin position="290"/>
        <end position="385"/>
    </location>
</feature>
<evidence type="ECO:0000313" key="5">
    <source>
        <dbReference type="EMBL" id="KAF5835566.1"/>
    </source>
</evidence>
<dbReference type="InterPro" id="IPR049270">
    <property type="entry name" value="CFAP58_CC"/>
</dbReference>
<dbReference type="PANTHER" id="PTHR32083">
    <property type="entry name" value="CILIA AND FLAGELLA-ASSOCIATED PROTEIN 58-RELATED"/>
    <property type="match status" value="1"/>
</dbReference>
<evidence type="ECO:0000256" key="2">
    <source>
        <dbReference type="SAM" id="Coils"/>
    </source>
</evidence>
<dbReference type="Pfam" id="PF21771">
    <property type="entry name" value="CFAP58_CC"/>
    <property type="match status" value="1"/>
</dbReference>
<feature type="region of interest" description="Disordered" evidence="3">
    <location>
        <begin position="615"/>
        <end position="637"/>
    </location>
</feature>